<name>A0AAD6XQ90_9AGAR</name>
<gene>
    <name evidence="2" type="ORF">B0H15DRAFT_950568</name>
</gene>
<accession>A0AAD6XQ90</accession>
<protein>
    <submittedName>
        <fullName evidence="2">Uncharacterized protein</fullName>
    </submittedName>
</protein>
<evidence type="ECO:0000256" key="1">
    <source>
        <dbReference type="SAM" id="MobiDB-lite"/>
    </source>
</evidence>
<sequence length="293" mass="31899">MQPAFLPPPSRPPGPMFERWPSPMAYISLAKGTERLPKSSLAMRVLRAPRCGCCTHSSDWGERERARSARRTASSPASTLRVASARLTCCRVTHARLLKPPRLSAPPPGIVKNARWDNFRRLRAAFEAHAKRPARISLVQRDADAGADSDTGSAACLIAYARQWQPPLYVYSVLPPPPSFFFPRPAPARGPCFFKLKHTRPRTSRARDADKGAVGVSASASTSVIAVPRVTSSAVTPDPSAKRGRLEPARAQRRVHSKARILSCTLSSLNTDVDTDANTAPSFVPHTLVARVV</sequence>
<feature type="region of interest" description="Disordered" evidence="1">
    <location>
        <begin position="232"/>
        <end position="253"/>
    </location>
</feature>
<dbReference type="EMBL" id="JARJCN010000031">
    <property type="protein sequence ID" value="KAJ7086476.1"/>
    <property type="molecule type" value="Genomic_DNA"/>
</dbReference>
<evidence type="ECO:0000313" key="2">
    <source>
        <dbReference type="EMBL" id="KAJ7086476.1"/>
    </source>
</evidence>
<dbReference type="Proteomes" id="UP001222325">
    <property type="component" value="Unassembled WGS sequence"/>
</dbReference>
<evidence type="ECO:0000313" key="3">
    <source>
        <dbReference type="Proteomes" id="UP001222325"/>
    </source>
</evidence>
<keyword evidence="3" id="KW-1185">Reference proteome</keyword>
<proteinExistence type="predicted"/>
<feature type="compositionally biased region" description="Basic and acidic residues" evidence="1">
    <location>
        <begin position="240"/>
        <end position="250"/>
    </location>
</feature>
<dbReference type="AlphaFoldDB" id="A0AAD6XQ90"/>
<reference evidence="2" key="1">
    <citation type="submission" date="2023-03" db="EMBL/GenBank/DDBJ databases">
        <title>Massive genome expansion in bonnet fungi (Mycena s.s.) driven by repeated elements and novel gene families across ecological guilds.</title>
        <authorList>
            <consortium name="Lawrence Berkeley National Laboratory"/>
            <person name="Harder C.B."/>
            <person name="Miyauchi S."/>
            <person name="Viragh M."/>
            <person name="Kuo A."/>
            <person name="Thoen E."/>
            <person name="Andreopoulos B."/>
            <person name="Lu D."/>
            <person name="Skrede I."/>
            <person name="Drula E."/>
            <person name="Henrissat B."/>
            <person name="Morin E."/>
            <person name="Kohler A."/>
            <person name="Barry K."/>
            <person name="LaButti K."/>
            <person name="Morin E."/>
            <person name="Salamov A."/>
            <person name="Lipzen A."/>
            <person name="Mereny Z."/>
            <person name="Hegedus B."/>
            <person name="Baldrian P."/>
            <person name="Stursova M."/>
            <person name="Weitz H."/>
            <person name="Taylor A."/>
            <person name="Grigoriev I.V."/>
            <person name="Nagy L.G."/>
            <person name="Martin F."/>
            <person name="Kauserud H."/>
        </authorList>
    </citation>
    <scope>NUCLEOTIDE SEQUENCE</scope>
    <source>
        <strain evidence="2">CBHHK173m</strain>
    </source>
</reference>
<organism evidence="2 3">
    <name type="scientific">Mycena belliarum</name>
    <dbReference type="NCBI Taxonomy" id="1033014"/>
    <lineage>
        <taxon>Eukaryota</taxon>
        <taxon>Fungi</taxon>
        <taxon>Dikarya</taxon>
        <taxon>Basidiomycota</taxon>
        <taxon>Agaricomycotina</taxon>
        <taxon>Agaricomycetes</taxon>
        <taxon>Agaricomycetidae</taxon>
        <taxon>Agaricales</taxon>
        <taxon>Marasmiineae</taxon>
        <taxon>Mycenaceae</taxon>
        <taxon>Mycena</taxon>
    </lineage>
</organism>
<comment type="caution">
    <text evidence="2">The sequence shown here is derived from an EMBL/GenBank/DDBJ whole genome shotgun (WGS) entry which is preliminary data.</text>
</comment>